<dbReference type="PANTHER" id="PTHR15459:SF3">
    <property type="entry name" value="POLYAMINE-MODULATED FACTOR 1"/>
    <property type="match status" value="1"/>
</dbReference>
<gene>
    <name evidence="11" type="ORF">OGATHE_006125</name>
</gene>
<reference evidence="11" key="1">
    <citation type="journal article" date="2021" name="Open Biol.">
        <title>Shared evolutionary footprints suggest mitochondrial oxidative damage underlies multiple complex I losses in fungi.</title>
        <authorList>
            <person name="Schikora-Tamarit M.A."/>
            <person name="Marcet-Houben M."/>
            <person name="Nosek J."/>
            <person name="Gabaldon T."/>
        </authorList>
    </citation>
    <scope>NUCLEOTIDE SEQUENCE</scope>
    <source>
        <strain evidence="11">NCAIM Y.01608</strain>
    </source>
</reference>
<comment type="subcellular location">
    <subcellularLocation>
        <location evidence="2">Chromosome</location>
        <location evidence="2">Centromere</location>
        <location evidence="2">Kinetochore</location>
    </subcellularLocation>
    <subcellularLocation>
        <location evidence="1">Nucleus</location>
    </subcellularLocation>
</comment>
<keyword evidence="12" id="KW-1185">Reference proteome</keyword>
<evidence type="ECO:0000256" key="6">
    <source>
        <dbReference type="ARBA" id="ARBA00022838"/>
    </source>
</evidence>
<keyword evidence="3" id="KW-0158">Chromosome</keyword>
<keyword evidence="7" id="KW-0539">Nucleus</keyword>
<dbReference type="InterPro" id="IPR007128">
    <property type="entry name" value="PMF1/Nnf1"/>
</dbReference>
<dbReference type="PANTHER" id="PTHR15459">
    <property type="entry name" value="POLYAMINE-MODULATED FACTOR 1"/>
    <property type="match status" value="1"/>
</dbReference>
<reference evidence="11" key="2">
    <citation type="submission" date="2021-01" db="EMBL/GenBank/DDBJ databases">
        <authorList>
            <person name="Schikora-Tamarit M.A."/>
        </authorList>
    </citation>
    <scope>NUCLEOTIDE SEQUENCE</scope>
    <source>
        <strain evidence="11">NCAIM Y.01608</strain>
    </source>
</reference>
<dbReference type="GO" id="GO:0007059">
    <property type="term" value="P:chromosome segregation"/>
    <property type="evidence" value="ECO:0007669"/>
    <property type="project" value="TreeGrafter"/>
</dbReference>
<evidence type="ECO:0000256" key="9">
    <source>
        <dbReference type="ARBA" id="ARBA00023328"/>
    </source>
</evidence>
<evidence type="ECO:0000256" key="4">
    <source>
        <dbReference type="ARBA" id="ARBA00022618"/>
    </source>
</evidence>
<evidence type="ECO:0000313" key="12">
    <source>
        <dbReference type="Proteomes" id="UP000788993"/>
    </source>
</evidence>
<proteinExistence type="predicted"/>
<dbReference type="Pfam" id="PF03980">
    <property type="entry name" value="Nnf1"/>
    <property type="match status" value="1"/>
</dbReference>
<dbReference type="GO" id="GO:0000444">
    <property type="term" value="C:MIS12/MIND type complex"/>
    <property type="evidence" value="ECO:0007669"/>
    <property type="project" value="InterPro"/>
</dbReference>
<keyword evidence="10" id="KW-0175">Coiled coil</keyword>
<evidence type="ECO:0000313" key="11">
    <source>
        <dbReference type="EMBL" id="KAH3659241.1"/>
    </source>
</evidence>
<dbReference type="EMBL" id="JAEUBD010001540">
    <property type="protein sequence ID" value="KAH3659241.1"/>
    <property type="molecule type" value="Genomic_DNA"/>
</dbReference>
<evidence type="ECO:0000256" key="8">
    <source>
        <dbReference type="ARBA" id="ARBA00023306"/>
    </source>
</evidence>
<protein>
    <submittedName>
        <fullName evidence="11">Uncharacterized protein</fullName>
    </submittedName>
</protein>
<sequence>MSTRSNRNSRKTATEPPETLKYVRFDGLRKAAEFALQETVNKFNVEKLVECYPGVDRETLTDFHQQITEMWTSKALDEFQGIFLEKDLEQKLNELDEIIFESRQRQQRNEPPFLIHRLSAGEIVQTKLADAKRRSISTLSDKLELLRQENDALLSQVRQMHDESAQNFQAVEQSVLHLEELDRMRDQLSDERFKQLLKYITEKCF</sequence>
<keyword evidence="6" id="KW-0995">Kinetochore</keyword>
<dbReference type="GO" id="GO:0005634">
    <property type="term" value="C:nucleus"/>
    <property type="evidence" value="ECO:0007669"/>
    <property type="project" value="UniProtKB-SubCell"/>
</dbReference>
<keyword evidence="5" id="KW-0498">Mitosis</keyword>
<organism evidence="11 12">
    <name type="scientific">Ogataea polymorpha</name>
    <dbReference type="NCBI Taxonomy" id="460523"/>
    <lineage>
        <taxon>Eukaryota</taxon>
        <taxon>Fungi</taxon>
        <taxon>Dikarya</taxon>
        <taxon>Ascomycota</taxon>
        <taxon>Saccharomycotina</taxon>
        <taxon>Pichiomycetes</taxon>
        <taxon>Pichiales</taxon>
        <taxon>Pichiaceae</taxon>
        <taxon>Ogataea</taxon>
    </lineage>
</organism>
<comment type="caution">
    <text evidence="11">The sequence shown here is derived from an EMBL/GenBank/DDBJ whole genome shotgun (WGS) entry which is preliminary data.</text>
</comment>
<evidence type="ECO:0000256" key="3">
    <source>
        <dbReference type="ARBA" id="ARBA00022454"/>
    </source>
</evidence>
<feature type="coiled-coil region" evidence="10">
    <location>
        <begin position="129"/>
        <end position="163"/>
    </location>
</feature>
<accession>A0A9P8SZ75</accession>
<evidence type="ECO:0000256" key="7">
    <source>
        <dbReference type="ARBA" id="ARBA00023242"/>
    </source>
</evidence>
<keyword evidence="9" id="KW-0137">Centromere</keyword>
<evidence type="ECO:0000256" key="2">
    <source>
        <dbReference type="ARBA" id="ARBA00004629"/>
    </source>
</evidence>
<keyword evidence="8" id="KW-0131">Cell cycle</keyword>
<evidence type="ECO:0000256" key="5">
    <source>
        <dbReference type="ARBA" id="ARBA00022776"/>
    </source>
</evidence>
<name>A0A9P8SZ75_9ASCO</name>
<dbReference type="Proteomes" id="UP000788993">
    <property type="component" value="Unassembled WGS sequence"/>
</dbReference>
<evidence type="ECO:0000256" key="1">
    <source>
        <dbReference type="ARBA" id="ARBA00004123"/>
    </source>
</evidence>
<evidence type="ECO:0000256" key="10">
    <source>
        <dbReference type="SAM" id="Coils"/>
    </source>
</evidence>
<dbReference type="GO" id="GO:0051301">
    <property type="term" value="P:cell division"/>
    <property type="evidence" value="ECO:0007669"/>
    <property type="project" value="UniProtKB-KW"/>
</dbReference>
<dbReference type="AlphaFoldDB" id="A0A9P8SZ75"/>
<keyword evidence="4" id="KW-0132">Cell division</keyword>